<gene>
    <name evidence="1" type="ORF">HS088_TW19G00781</name>
</gene>
<evidence type="ECO:0000313" key="2">
    <source>
        <dbReference type="Proteomes" id="UP000593562"/>
    </source>
</evidence>
<name>A0A7J7CBR7_TRIWF</name>
<accession>A0A7J7CBR7</accession>
<proteinExistence type="predicted"/>
<comment type="caution">
    <text evidence="1">The sequence shown here is derived from an EMBL/GenBank/DDBJ whole genome shotgun (WGS) entry which is preliminary data.</text>
</comment>
<protein>
    <submittedName>
        <fullName evidence="1">Uncharacterized protein</fullName>
    </submittedName>
</protein>
<reference evidence="1 2" key="1">
    <citation type="journal article" date="2020" name="Nat. Commun.">
        <title>Genome of Tripterygium wilfordii and identification of cytochrome P450 involved in triptolide biosynthesis.</title>
        <authorList>
            <person name="Tu L."/>
            <person name="Su P."/>
            <person name="Zhang Z."/>
            <person name="Gao L."/>
            <person name="Wang J."/>
            <person name="Hu T."/>
            <person name="Zhou J."/>
            <person name="Zhang Y."/>
            <person name="Zhao Y."/>
            <person name="Liu Y."/>
            <person name="Song Y."/>
            <person name="Tong Y."/>
            <person name="Lu Y."/>
            <person name="Yang J."/>
            <person name="Xu C."/>
            <person name="Jia M."/>
            <person name="Peters R.J."/>
            <person name="Huang L."/>
            <person name="Gao W."/>
        </authorList>
    </citation>
    <scope>NUCLEOTIDE SEQUENCE [LARGE SCALE GENOMIC DNA]</scope>
    <source>
        <strain evidence="2">cv. XIE 37</strain>
        <tissue evidence="1">Leaf</tissue>
    </source>
</reference>
<sequence length="78" mass="8796">MPFDLSCGNWLRDIDHTRVKFGSLKKTIKLLETVDVENHAPAMLTRLTEFANSKSGFGSSKLRDHYYSTNSSLAATKF</sequence>
<dbReference type="AlphaFoldDB" id="A0A7J7CBR7"/>
<organism evidence="1 2">
    <name type="scientific">Tripterygium wilfordii</name>
    <name type="common">Thunder God vine</name>
    <dbReference type="NCBI Taxonomy" id="458696"/>
    <lineage>
        <taxon>Eukaryota</taxon>
        <taxon>Viridiplantae</taxon>
        <taxon>Streptophyta</taxon>
        <taxon>Embryophyta</taxon>
        <taxon>Tracheophyta</taxon>
        <taxon>Spermatophyta</taxon>
        <taxon>Magnoliopsida</taxon>
        <taxon>eudicotyledons</taxon>
        <taxon>Gunneridae</taxon>
        <taxon>Pentapetalae</taxon>
        <taxon>rosids</taxon>
        <taxon>fabids</taxon>
        <taxon>Celastrales</taxon>
        <taxon>Celastraceae</taxon>
        <taxon>Tripterygium</taxon>
    </lineage>
</organism>
<dbReference type="Proteomes" id="UP000593562">
    <property type="component" value="Unassembled WGS sequence"/>
</dbReference>
<evidence type="ECO:0000313" key="1">
    <source>
        <dbReference type="EMBL" id="KAF5731176.1"/>
    </source>
</evidence>
<keyword evidence="2" id="KW-1185">Reference proteome</keyword>
<dbReference type="EMBL" id="JAAARO010000019">
    <property type="protein sequence ID" value="KAF5731176.1"/>
    <property type="molecule type" value="Genomic_DNA"/>
</dbReference>
<dbReference type="InParanoid" id="A0A7J7CBR7"/>